<reference evidence="5" key="1">
    <citation type="submission" date="2023-07" db="EMBL/GenBank/DDBJ databases">
        <title>A chromosome-level genome assembly of Lolium multiflorum.</title>
        <authorList>
            <person name="Chen Y."/>
            <person name="Copetti D."/>
            <person name="Kolliker R."/>
            <person name="Studer B."/>
        </authorList>
    </citation>
    <scope>NUCLEOTIDE SEQUENCE</scope>
    <source>
        <strain evidence="5">02402/16</strain>
        <tissue evidence="5">Leaf</tissue>
    </source>
</reference>
<dbReference type="PROSITE" id="PS00375">
    <property type="entry name" value="UDPGT"/>
    <property type="match status" value="1"/>
</dbReference>
<dbReference type="Proteomes" id="UP001231189">
    <property type="component" value="Unassembled WGS sequence"/>
</dbReference>
<evidence type="ECO:0000256" key="2">
    <source>
        <dbReference type="ARBA" id="ARBA00022679"/>
    </source>
</evidence>
<evidence type="ECO:0000256" key="1">
    <source>
        <dbReference type="ARBA" id="ARBA00009995"/>
    </source>
</evidence>
<dbReference type="FunFam" id="3.40.50.2000:FF:000082">
    <property type="entry name" value="Glycosyltransferase"/>
    <property type="match status" value="1"/>
</dbReference>
<dbReference type="Gene3D" id="3.40.50.2000">
    <property type="entry name" value="Glycogen Phosphorylase B"/>
    <property type="match status" value="2"/>
</dbReference>
<organism evidence="5 6">
    <name type="scientific">Lolium multiflorum</name>
    <name type="common">Italian ryegrass</name>
    <name type="synonym">Lolium perenne subsp. multiflorum</name>
    <dbReference type="NCBI Taxonomy" id="4521"/>
    <lineage>
        <taxon>Eukaryota</taxon>
        <taxon>Viridiplantae</taxon>
        <taxon>Streptophyta</taxon>
        <taxon>Embryophyta</taxon>
        <taxon>Tracheophyta</taxon>
        <taxon>Spermatophyta</taxon>
        <taxon>Magnoliopsida</taxon>
        <taxon>Liliopsida</taxon>
        <taxon>Poales</taxon>
        <taxon>Poaceae</taxon>
        <taxon>BOP clade</taxon>
        <taxon>Pooideae</taxon>
        <taxon>Poodae</taxon>
        <taxon>Poeae</taxon>
        <taxon>Poeae Chloroplast Group 2 (Poeae type)</taxon>
        <taxon>Loliodinae</taxon>
        <taxon>Loliinae</taxon>
        <taxon>Lolium</taxon>
    </lineage>
</organism>
<protein>
    <recommendedName>
        <fullName evidence="4">Glycosyltransferase</fullName>
        <ecNumber evidence="4">2.4.1.-</ecNumber>
    </recommendedName>
</protein>
<dbReference type="PANTHER" id="PTHR48048">
    <property type="entry name" value="GLYCOSYLTRANSFERASE"/>
    <property type="match status" value="1"/>
</dbReference>
<comment type="similarity">
    <text evidence="1 3">Belongs to the UDP-glycosyltransferase family.</text>
</comment>
<evidence type="ECO:0000256" key="3">
    <source>
        <dbReference type="RuleBase" id="RU003718"/>
    </source>
</evidence>
<evidence type="ECO:0000313" key="6">
    <source>
        <dbReference type="Proteomes" id="UP001231189"/>
    </source>
</evidence>
<sequence>MGDTVVLNPGLGVGHLVPMVELAKLFLRRGFAVTVVVNGPPAGKETDTSAAVARAAAANPSVHFHVLPTPPDVDADGTAPDAAEAPNPFVLLRRMNAPFRDYLRSVLPSVRALVLDMFCFCVDAVDVAAELRLPVYVFYTSSASSLAVNLHLPHMQAQIGATSFGEIGDAPLCFPGNRPFKPSELPKLALDRNNEVYRSFLHAFERIPESSRGILVNTFEWLETTALRALRDGACVPGRATPPVYCVGPMVSSGGSSKKKQHECLEWLDAQPESSVVFLCFGSMGTFSKRQLQEIAVGLEKSGQRFLWVVQTPRGDSGGPDMLAGASADPDLAALLPEGFLGRTGGRGLVAKSWAPQGDVLRHRATGAFVTHCGWNSTLEAIVSGLPMVCWPLYAEQRQNKVFVVEEMGAGVEMAGYDGEIVAAAEVEAKVRWVMETEGGRALRERAMAAKEKARQALSDGGASQVAFADFLKDF</sequence>
<proteinExistence type="inferred from homology"/>
<comment type="caution">
    <text evidence="5">The sequence shown here is derived from an EMBL/GenBank/DDBJ whole genome shotgun (WGS) entry which is preliminary data.</text>
</comment>
<dbReference type="GO" id="GO:0035251">
    <property type="term" value="F:UDP-glucosyltransferase activity"/>
    <property type="evidence" value="ECO:0007669"/>
    <property type="project" value="InterPro"/>
</dbReference>
<keyword evidence="6" id="KW-1185">Reference proteome</keyword>
<dbReference type="AlphaFoldDB" id="A0AAD8U852"/>
<name>A0AAD8U852_LOLMU</name>
<accession>A0AAD8U852</accession>
<dbReference type="InterPro" id="IPR050481">
    <property type="entry name" value="UDP-glycosyltransf_plant"/>
</dbReference>
<dbReference type="InterPro" id="IPR035595">
    <property type="entry name" value="UDP_glycos_trans_CS"/>
</dbReference>
<dbReference type="EMBL" id="JAUUTY010000001">
    <property type="protein sequence ID" value="KAK1699343.1"/>
    <property type="molecule type" value="Genomic_DNA"/>
</dbReference>
<dbReference type="SUPFAM" id="SSF53756">
    <property type="entry name" value="UDP-Glycosyltransferase/glycogen phosphorylase"/>
    <property type="match status" value="1"/>
</dbReference>
<gene>
    <name evidence="5" type="ORF">QYE76_016040</name>
</gene>
<dbReference type="EC" id="2.4.1.-" evidence="4"/>
<dbReference type="PANTHER" id="PTHR48048:SF75">
    <property type="entry name" value="GLYCOSYLTRANSFERASE"/>
    <property type="match status" value="1"/>
</dbReference>
<dbReference type="InterPro" id="IPR002213">
    <property type="entry name" value="UDP_glucos_trans"/>
</dbReference>
<dbReference type="CDD" id="cd03784">
    <property type="entry name" value="GT1_Gtf-like"/>
    <property type="match status" value="1"/>
</dbReference>
<evidence type="ECO:0000313" key="5">
    <source>
        <dbReference type="EMBL" id="KAK1699343.1"/>
    </source>
</evidence>
<keyword evidence="3" id="KW-0328">Glycosyltransferase</keyword>
<evidence type="ECO:0000256" key="4">
    <source>
        <dbReference type="RuleBase" id="RU362057"/>
    </source>
</evidence>
<dbReference type="Pfam" id="PF00201">
    <property type="entry name" value="UDPGT"/>
    <property type="match status" value="1"/>
</dbReference>
<keyword evidence="2 3" id="KW-0808">Transferase</keyword>
<dbReference type="FunFam" id="3.40.50.2000:FF:000020">
    <property type="entry name" value="Glycosyltransferase"/>
    <property type="match status" value="1"/>
</dbReference>